<dbReference type="SMART" id="SM00382">
    <property type="entry name" value="AAA"/>
    <property type="match status" value="1"/>
</dbReference>
<reference evidence="5" key="2">
    <citation type="submission" date="2021-08" db="EMBL/GenBank/DDBJ databases">
        <authorList>
            <person name="Dalcin Martins P."/>
        </authorList>
    </citation>
    <scope>NUCLEOTIDE SEQUENCE</scope>
    <source>
        <strain evidence="5">MAG_39</strain>
    </source>
</reference>
<proteinExistence type="predicted"/>
<evidence type="ECO:0000256" key="2">
    <source>
        <dbReference type="ARBA" id="ARBA00022741"/>
    </source>
</evidence>
<dbReference type="AlphaFoldDB" id="A0A953LZ73"/>
<dbReference type="PROSITE" id="PS00211">
    <property type="entry name" value="ABC_TRANSPORTER_1"/>
    <property type="match status" value="1"/>
</dbReference>
<evidence type="ECO:0000256" key="1">
    <source>
        <dbReference type="ARBA" id="ARBA00022448"/>
    </source>
</evidence>
<name>A0A953LZ73_9BACT</name>
<dbReference type="GO" id="GO:0016887">
    <property type="term" value="F:ATP hydrolysis activity"/>
    <property type="evidence" value="ECO:0007669"/>
    <property type="project" value="InterPro"/>
</dbReference>
<dbReference type="GO" id="GO:0005524">
    <property type="term" value="F:ATP binding"/>
    <property type="evidence" value="ECO:0007669"/>
    <property type="project" value="UniProtKB-KW"/>
</dbReference>
<keyword evidence="2" id="KW-0547">Nucleotide-binding</keyword>
<reference evidence="5" key="1">
    <citation type="journal article" date="2021" name="bioRxiv">
        <title>Unraveling nitrogen, sulfur and carbon metabolic pathways and microbial community transcriptional responses to substrate deprivation and toxicity stresses in a bioreactor mimicking anoxic brackish coastal sediment conditions.</title>
        <authorList>
            <person name="Martins P.D."/>
            <person name="Echeveste M.J."/>
            <person name="Arshad A."/>
            <person name="Kurth J."/>
            <person name="Ouboter H."/>
            <person name="Jetten M.S.M."/>
            <person name="Welte C.U."/>
        </authorList>
    </citation>
    <scope>NUCLEOTIDE SEQUENCE</scope>
    <source>
        <strain evidence="5">MAG_39</strain>
    </source>
</reference>
<gene>
    <name evidence="5" type="ORF">K8I29_03220</name>
</gene>
<dbReference type="PANTHER" id="PTHR42788">
    <property type="entry name" value="TAURINE IMPORT ATP-BINDING PROTEIN-RELATED"/>
    <property type="match status" value="1"/>
</dbReference>
<dbReference type="InterPro" id="IPR027417">
    <property type="entry name" value="P-loop_NTPase"/>
</dbReference>
<evidence type="ECO:0000313" key="5">
    <source>
        <dbReference type="EMBL" id="MBZ0155209.1"/>
    </source>
</evidence>
<dbReference type="InterPro" id="IPR003439">
    <property type="entry name" value="ABC_transporter-like_ATP-bd"/>
</dbReference>
<organism evidence="5 6">
    <name type="scientific">Candidatus Nitrobium versatile</name>
    <dbReference type="NCBI Taxonomy" id="2884831"/>
    <lineage>
        <taxon>Bacteria</taxon>
        <taxon>Pseudomonadati</taxon>
        <taxon>Nitrospirota</taxon>
        <taxon>Nitrospiria</taxon>
        <taxon>Nitrospirales</taxon>
        <taxon>Nitrospiraceae</taxon>
        <taxon>Candidatus Nitrobium</taxon>
    </lineage>
</organism>
<protein>
    <submittedName>
        <fullName evidence="5">ABC transporter ATP-binding protein</fullName>
    </submittedName>
</protein>
<sequence length="262" mass="29445">MELKVTGINKSFRSTAGEEKVEILRDISFTVRKGKFVSIIGPSGCGKTTLLRIISGLEHPDRGTVLLGDRAIASPVRDIGYIFQESALLPWRTVRKNIEFGLEVAGVDRKERERRALASLELVELTGFGDFYPREISGGMKQKVALAMSLVVEPKVLLMDEPFVSLDCQTRSYLQQVLLHVWEKTGKTVIFITHNVEEAVFLGDEVICLTSRPTVIGKVVPVDIPRPRERTSPELNRVRKEILLFLEEERQRAGIRYRNGAG</sequence>
<dbReference type="PROSITE" id="PS50893">
    <property type="entry name" value="ABC_TRANSPORTER_2"/>
    <property type="match status" value="1"/>
</dbReference>
<evidence type="ECO:0000313" key="6">
    <source>
        <dbReference type="Proteomes" id="UP000705867"/>
    </source>
</evidence>
<dbReference type="Proteomes" id="UP000705867">
    <property type="component" value="Unassembled WGS sequence"/>
</dbReference>
<dbReference type="InterPro" id="IPR050166">
    <property type="entry name" value="ABC_transporter_ATP-bind"/>
</dbReference>
<dbReference type="InterPro" id="IPR003593">
    <property type="entry name" value="AAA+_ATPase"/>
</dbReference>
<dbReference type="InterPro" id="IPR017871">
    <property type="entry name" value="ABC_transporter-like_CS"/>
</dbReference>
<evidence type="ECO:0000259" key="4">
    <source>
        <dbReference type="PROSITE" id="PS50893"/>
    </source>
</evidence>
<feature type="domain" description="ABC transporter" evidence="4">
    <location>
        <begin position="3"/>
        <end position="236"/>
    </location>
</feature>
<dbReference type="PANTHER" id="PTHR42788:SF13">
    <property type="entry name" value="ALIPHATIC SULFONATES IMPORT ATP-BINDING PROTEIN SSUB"/>
    <property type="match status" value="1"/>
</dbReference>
<keyword evidence="1" id="KW-0813">Transport</keyword>
<dbReference type="CDD" id="cd03293">
    <property type="entry name" value="ABC_NrtD_SsuB_transporters"/>
    <property type="match status" value="1"/>
</dbReference>
<evidence type="ECO:0000256" key="3">
    <source>
        <dbReference type="ARBA" id="ARBA00022840"/>
    </source>
</evidence>
<accession>A0A953LZ73</accession>
<dbReference type="Pfam" id="PF00005">
    <property type="entry name" value="ABC_tran"/>
    <property type="match status" value="1"/>
</dbReference>
<keyword evidence="3 5" id="KW-0067">ATP-binding</keyword>
<dbReference type="Gene3D" id="3.40.50.300">
    <property type="entry name" value="P-loop containing nucleotide triphosphate hydrolases"/>
    <property type="match status" value="1"/>
</dbReference>
<dbReference type="SUPFAM" id="SSF52540">
    <property type="entry name" value="P-loop containing nucleoside triphosphate hydrolases"/>
    <property type="match status" value="1"/>
</dbReference>
<dbReference type="EMBL" id="JAIOIV010000028">
    <property type="protein sequence ID" value="MBZ0155209.1"/>
    <property type="molecule type" value="Genomic_DNA"/>
</dbReference>
<comment type="caution">
    <text evidence="5">The sequence shown here is derived from an EMBL/GenBank/DDBJ whole genome shotgun (WGS) entry which is preliminary data.</text>
</comment>